<dbReference type="Proteomes" id="UP000799421">
    <property type="component" value="Unassembled WGS sequence"/>
</dbReference>
<gene>
    <name evidence="3" type="ORF">K470DRAFT_275900</name>
</gene>
<dbReference type="GO" id="GO:0005737">
    <property type="term" value="C:cytoplasm"/>
    <property type="evidence" value="ECO:0007669"/>
    <property type="project" value="TreeGrafter"/>
</dbReference>
<feature type="domain" description="DDHD" evidence="2">
    <location>
        <begin position="507"/>
        <end position="722"/>
    </location>
</feature>
<dbReference type="EMBL" id="MU005970">
    <property type="protein sequence ID" value="KAF2861742.1"/>
    <property type="molecule type" value="Genomic_DNA"/>
</dbReference>
<dbReference type="PANTHER" id="PTHR23509">
    <property type="entry name" value="PA-PL1 PHOSPHOLIPASE FAMILY"/>
    <property type="match status" value="1"/>
</dbReference>
<feature type="compositionally biased region" description="Basic and acidic residues" evidence="1">
    <location>
        <begin position="542"/>
        <end position="557"/>
    </location>
</feature>
<dbReference type="OrthoDB" id="69269at2759"/>
<dbReference type="InterPro" id="IPR004177">
    <property type="entry name" value="DDHD_dom"/>
</dbReference>
<dbReference type="AlphaFoldDB" id="A0A6A7C3A6"/>
<feature type="region of interest" description="Disordered" evidence="1">
    <location>
        <begin position="542"/>
        <end position="578"/>
    </location>
</feature>
<name>A0A6A7C3A6_9PEZI</name>
<feature type="region of interest" description="Disordered" evidence="1">
    <location>
        <begin position="26"/>
        <end position="80"/>
    </location>
</feature>
<dbReference type="PROSITE" id="PS51043">
    <property type="entry name" value="DDHD"/>
    <property type="match status" value="1"/>
</dbReference>
<dbReference type="Pfam" id="PF02862">
    <property type="entry name" value="DDHD"/>
    <property type="match status" value="2"/>
</dbReference>
<organism evidence="3 4">
    <name type="scientific">Piedraia hortae CBS 480.64</name>
    <dbReference type="NCBI Taxonomy" id="1314780"/>
    <lineage>
        <taxon>Eukaryota</taxon>
        <taxon>Fungi</taxon>
        <taxon>Dikarya</taxon>
        <taxon>Ascomycota</taxon>
        <taxon>Pezizomycotina</taxon>
        <taxon>Dothideomycetes</taxon>
        <taxon>Dothideomycetidae</taxon>
        <taxon>Capnodiales</taxon>
        <taxon>Piedraiaceae</taxon>
        <taxon>Piedraia</taxon>
    </lineage>
</organism>
<dbReference type="GO" id="GO:0046872">
    <property type="term" value="F:metal ion binding"/>
    <property type="evidence" value="ECO:0007669"/>
    <property type="project" value="InterPro"/>
</dbReference>
<feature type="region of interest" description="Disordered" evidence="1">
    <location>
        <begin position="96"/>
        <end position="132"/>
    </location>
</feature>
<protein>
    <recommendedName>
        <fullName evidence="2">DDHD domain-containing protein</fullName>
    </recommendedName>
</protein>
<dbReference type="PANTHER" id="PTHR23509:SF6">
    <property type="entry name" value="PHOSPHOLIPASE C1020.13C-RELATED"/>
    <property type="match status" value="1"/>
</dbReference>
<dbReference type="InterPro" id="IPR058055">
    <property type="entry name" value="PA-PLA1"/>
</dbReference>
<accession>A0A6A7C3A6</accession>
<proteinExistence type="predicted"/>
<dbReference type="GO" id="GO:0004620">
    <property type="term" value="F:phospholipase activity"/>
    <property type="evidence" value="ECO:0007669"/>
    <property type="project" value="TreeGrafter"/>
</dbReference>
<dbReference type="InterPro" id="IPR029058">
    <property type="entry name" value="AB_hydrolase_fold"/>
</dbReference>
<dbReference type="SUPFAM" id="SSF53474">
    <property type="entry name" value="alpha/beta-Hydrolases"/>
    <property type="match status" value="1"/>
</dbReference>
<evidence type="ECO:0000259" key="2">
    <source>
        <dbReference type="PROSITE" id="PS51043"/>
    </source>
</evidence>
<evidence type="ECO:0000313" key="3">
    <source>
        <dbReference type="EMBL" id="KAF2861742.1"/>
    </source>
</evidence>
<evidence type="ECO:0000313" key="4">
    <source>
        <dbReference type="Proteomes" id="UP000799421"/>
    </source>
</evidence>
<dbReference type="SMART" id="SM01127">
    <property type="entry name" value="DDHD"/>
    <property type="match status" value="1"/>
</dbReference>
<feature type="compositionally biased region" description="Low complexity" evidence="1">
    <location>
        <begin position="558"/>
        <end position="574"/>
    </location>
</feature>
<keyword evidence="4" id="KW-1185">Reference proteome</keyword>
<sequence>MAEYARQTPETPPPVQVRYFHASPIAIDDPLAEPSPPSAGRKLTPFSASDNALLEEAWHQLRRSKKPSITTPPPSSSEVIEPVSAIEVTDLSATTGTPFVRAPSAKRIWQPPKESPRNVNPEPIEEETPPEAKLPVGVSRLHQVHLPSLLMQPIYWTAVTPPAPVIRATWFYEDTLLPVEPRVANMLEAGYMDHQAWTQTWKDELDSAVEAGASGEMKITHKLWPDSVPKREASTETETEEQTRERAVQSACEFIDFTSDNEVDNKATGTLPGPENTYPTWGVIYSSPSSARLLKPSLMPSAYYGRRPLANYIRKGYKLGIAVMRGFSQSTYTKIYNPPTPPTPLPTTDLILVIHGIGQKLSKRVSSFNFTHAVDSFRRSIQREASLPSTQTHFRKGMGGITTLPINWRLSLPDEVESTTPFTLEEITPEGMPWVRNLVSDVMLDVPYYMSHHKEKMLAAVVGEVRRVYRLWCGNNMGFEEKGRVHLLGHSLGSVMALEILSGKWDLGFRTHNLFLVGSPVGFFLLLNRAVLRPRWNGREEGDLAAPRQEKGRESRSAETSASVSTPPSASASPQQDGIYGTSGEYGTLACWNVYNIVNGNDPIAYRVNAAVDAAYAGMIRPAVIPAAEEGGWFGRRGDGYGPVDHKIETVGVTPSERNVELETHDFSREATAEKRFFLLNENGQVDYFLREGGGVFSVLSAHGAYWANRDFVRFLVVETGRGGPLSALRVRKKGRG</sequence>
<reference evidence="3" key="1">
    <citation type="journal article" date="2020" name="Stud. Mycol.">
        <title>101 Dothideomycetes genomes: a test case for predicting lifestyles and emergence of pathogens.</title>
        <authorList>
            <person name="Haridas S."/>
            <person name="Albert R."/>
            <person name="Binder M."/>
            <person name="Bloem J."/>
            <person name="Labutti K."/>
            <person name="Salamov A."/>
            <person name="Andreopoulos B."/>
            <person name="Baker S."/>
            <person name="Barry K."/>
            <person name="Bills G."/>
            <person name="Bluhm B."/>
            <person name="Cannon C."/>
            <person name="Castanera R."/>
            <person name="Culley D."/>
            <person name="Daum C."/>
            <person name="Ezra D."/>
            <person name="Gonzalez J."/>
            <person name="Henrissat B."/>
            <person name="Kuo A."/>
            <person name="Liang C."/>
            <person name="Lipzen A."/>
            <person name="Lutzoni F."/>
            <person name="Magnuson J."/>
            <person name="Mondo S."/>
            <person name="Nolan M."/>
            <person name="Ohm R."/>
            <person name="Pangilinan J."/>
            <person name="Park H.-J."/>
            <person name="Ramirez L."/>
            <person name="Alfaro M."/>
            <person name="Sun H."/>
            <person name="Tritt A."/>
            <person name="Yoshinaga Y."/>
            <person name="Zwiers L.-H."/>
            <person name="Turgeon B."/>
            <person name="Goodwin S."/>
            <person name="Spatafora J."/>
            <person name="Crous P."/>
            <person name="Grigoriev I."/>
        </authorList>
    </citation>
    <scope>NUCLEOTIDE SEQUENCE</scope>
    <source>
        <strain evidence="3">CBS 480.64</strain>
    </source>
</reference>
<evidence type="ECO:0000256" key="1">
    <source>
        <dbReference type="SAM" id="MobiDB-lite"/>
    </source>
</evidence>